<gene>
    <name evidence="2" type="ORF">BN4615_P8591</name>
</gene>
<accession>A0A1M4EJL6</accession>
<dbReference type="AlphaFoldDB" id="A0A1M4EJL6"/>
<evidence type="ECO:0000313" key="2">
    <source>
        <dbReference type="EMBL" id="SBO99075.1"/>
    </source>
</evidence>
<dbReference type="EMBL" id="LT559118">
    <property type="protein sequence ID" value="SBO99075.1"/>
    <property type="molecule type" value="Genomic_DNA"/>
</dbReference>
<organism evidence="2">
    <name type="scientific">Nonomuraea gerenzanensis</name>
    <dbReference type="NCBI Taxonomy" id="93944"/>
    <lineage>
        <taxon>Bacteria</taxon>
        <taxon>Bacillati</taxon>
        <taxon>Actinomycetota</taxon>
        <taxon>Actinomycetes</taxon>
        <taxon>Streptosporangiales</taxon>
        <taxon>Streptosporangiaceae</taxon>
        <taxon>Nonomuraea</taxon>
    </lineage>
</organism>
<name>A0A1M4EJL6_9ACTN</name>
<feature type="region of interest" description="Disordered" evidence="1">
    <location>
        <begin position="108"/>
        <end position="148"/>
    </location>
</feature>
<sequence length="148" mass="15560">MVPAGRSAAGRGAHCASFGSWARATSSCLHHRRAGLERMECDALSGRNRDGLAGVATDGTADTLKIDVSSTDEHGVRWHASRLLRLSEMSNTGSRVWDSGPLCLAFSPAGASRAPTPPAAPAPCAGSRTRSRRGSPRGVCPYSCRRSR</sequence>
<reference evidence="2" key="1">
    <citation type="submission" date="2016-04" db="EMBL/GenBank/DDBJ databases">
        <authorList>
            <person name="Evans L.H."/>
            <person name="Alamgir A."/>
            <person name="Owens N."/>
            <person name="Weber N.D."/>
            <person name="Virtaneva K."/>
            <person name="Barbian K."/>
            <person name="Babar A."/>
            <person name="Rosenke K."/>
        </authorList>
    </citation>
    <scope>NUCLEOTIDE SEQUENCE</scope>
    <source>
        <strain evidence="2">Nono1</strain>
    </source>
</reference>
<proteinExistence type="predicted"/>
<protein>
    <submittedName>
        <fullName evidence="2">Uncharacterized protein</fullName>
    </submittedName>
</protein>
<evidence type="ECO:0000256" key="1">
    <source>
        <dbReference type="SAM" id="MobiDB-lite"/>
    </source>
</evidence>